<gene>
    <name evidence="1" type="ORF">DERP_011751</name>
</gene>
<accession>A0ABQ8J368</accession>
<keyword evidence="2" id="KW-1185">Reference proteome</keyword>
<dbReference type="EMBL" id="NJHN03000083">
    <property type="protein sequence ID" value="KAH9417022.1"/>
    <property type="molecule type" value="Genomic_DNA"/>
</dbReference>
<dbReference type="Proteomes" id="UP000887458">
    <property type="component" value="Unassembled WGS sequence"/>
</dbReference>
<comment type="caution">
    <text evidence="1">The sequence shown here is derived from an EMBL/GenBank/DDBJ whole genome shotgun (WGS) entry which is preliminary data.</text>
</comment>
<organism evidence="1 2">
    <name type="scientific">Dermatophagoides pteronyssinus</name>
    <name type="common">European house dust mite</name>
    <dbReference type="NCBI Taxonomy" id="6956"/>
    <lineage>
        <taxon>Eukaryota</taxon>
        <taxon>Metazoa</taxon>
        <taxon>Ecdysozoa</taxon>
        <taxon>Arthropoda</taxon>
        <taxon>Chelicerata</taxon>
        <taxon>Arachnida</taxon>
        <taxon>Acari</taxon>
        <taxon>Acariformes</taxon>
        <taxon>Sarcoptiformes</taxon>
        <taxon>Astigmata</taxon>
        <taxon>Psoroptidia</taxon>
        <taxon>Analgoidea</taxon>
        <taxon>Pyroglyphidae</taxon>
        <taxon>Dermatophagoidinae</taxon>
        <taxon>Dermatophagoides</taxon>
    </lineage>
</organism>
<evidence type="ECO:0000313" key="2">
    <source>
        <dbReference type="Proteomes" id="UP000887458"/>
    </source>
</evidence>
<reference evidence="1 2" key="2">
    <citation type="journal article" date="2022" name="Mol. Biol. Evol.">
        <title>Comparative Genomics Reveals Insights into the Divergent Evolution of Astigmatic Mites and Household Pest Adaptations.</title>
        <authorList>
            <person name="Xiong Q."/>
            <person name="Wan A.T."/>
            <person name="Liu X."/>
            <person name="Fung C.S."/>
            <person name="Xiao X."/>
            <person name="Malainual N."/>
            <person name="Hou J."/>
            <person name="Wang L."/>
            <person name="Wang M."/>
            <person name="Yang K.Y."/>
            <person name="Cui Y."/>
            <person name="Leung E.L."/>
            <person name="Nong W."/>
            <person name="Shin S.K."/>
            <person name="Au S.W."/>
            <person name="Jeong K.Y."/>
            <person name="Chew F.T."/>
            <person name="Hui J.H."/>
            <person name="Leung T.F."/>
            <person name="Tungtrongchitr A."/>
            <person name="Zhong N."/>
            <person name="Liu Z."/>
            <person name="Tsui S.K."/>
        </authorList>
    </citation>
    <scope>NUCLEOTIDE SEQUENCE [LARGE SCALE GENOMIC DNA]</scope>
    <source>
        <strain evidence="1">Derp</strain>
    </source>
</reference>
<reference evidence="1 2" key="1">
    <citation type="journal article" date="2018" name="J. Allergy Clin. Immunol.">
        <title>High-quality assembly of Dermatophagoides pteronyssinus genome and transcriptome reveals a wide range of novel allergens.</title>
        <authorList>
            <person name="Liu X.Y."/>
            <person name="Yang K.Y."/>
            <person name="Wang M.Q."/>
            <person name="Kwok J.S."/>
            <person name="Zeng X."/>
            <person name="Yang Z."/>
            <person name="Xiao X.J."/>
            <person name="Lau C.P."/>
            <person name="Li Y."/>
            <person name="Huang Z.M."/>
            <person name="Ba J.G."/>
            <person name="Yim A.K."/>
            <person name="Ouyang C.Y."/>
            <person name="Ngai S.M."/>
            <person name="Chan T.F."/>
            <person name="Leung E.L."/>
            <person name="Liu L."/>
            <person name="Liu Z.G."/>
            <person name="Tsui S.K."/>
        </authorList>
    </citation>
    <scope>NUCLEOTIDE SEQUENCE [LARGE SCALE GENOMIC DNA]</scope>
    <source>
        <strain evidence="1">Derp</strain>
    </source>
</reference>
<sequence length="125" mass="13883">MNDTNQMNNQLSCCGNSICSSTTNGSDSSQSKTRSFVVYDTEIIGFNFHCTILCIMWIGETKRKNSFWNFTLKNESGLQILSINVNGNKRYGPRGSLLALTLKTISSGIIKRLSFHDCDINISAT</sequence>
<proteinExistence type="predicted"/>
<protein>
    <submittedName>
        <fullName evidence="1">Uncharacterized protein</fullName>
    </submittedName>
</protein>
<evidence type="ECO:0000313" key="1">
    <source>
        <dbReference type="EMBL" id="KAH9417022.1"/>
    </source>
</evidence>
<name>A0ABQ8J368_DERPT</name>